<sequence>MDPVFVILSVLIATVIGAGLGWWANGRTLAPLREENARLREEGVATATDLRTALDGVRDERDAAQQELAALKADARNHEKQIAQLLEAKEALAAQFNEVGSKLLGEAREEFLKRADERFHQAGEKNEERLKQLLNPVGERLKAYEEQVGKVEKDRTEAYGTLTGLIDQMRAGQERVQTEAARLVNSLRNAPKARGRWGEQQLKNVLESCGLAEHTDFQTEVSIDSAEGRMRPDAIITVPGGRSLVVDAKVSLNDYQDAFNADDDEGRAVALARHCVSMKTHIDGLSRKAYWDQFEDAPDYVIMFVPGEHFLTAALEHDSTLWDHAFEKRVLLATPTNLIAIARTVSAVWRQEGLAREAKQIGQLGKDMYDRLAVAAGHLKTVGTGLTSAVNNYNKFVGSFDRNVMSTARKFAELNIETGKNELDEVPMVEAVTRNSSTDTLPAPDADNDGEEAAE</sequence>
<dbReference type="RefSeq" id="WP_185801213.1">
    <property type="nucleotide sequence ID" value="NZ_JACJVJ010000002.1"/>
</dbReference>
<dbReference type="InterPro" id="IPR003798">
    <property type="entry name" value="DNA_recombination_RmuC"/>
</dbReference>
<dbReference type="PANTHER" id="PTHR30563:SF0">
    <property type="entry name" value="DNA RECOMBINATION PROTEIN RMUC"/>
    <property type="match status" value="1"/>
</dbReference>
<evidence type="ECO:0000313" key="9">
    <source>
        <dbReference type="EMBL" id="MBC2777913.1"/>
    </source>
</evidence>
<evidence type="ECO:0000256" key="3">
    <source>
        <dbReference type="ARBA" id="ARBA00021840"/>
    </source>
</evidence>
<evidence type="ECO:0000256" key="6">
    <source>
        <dbReference type="SAM" id="Coils"/>
    </source>
</evidence>
<dbReference type="PANTHER" id="PTHR30563">
    <property type="entry name" value="DNA RECOMBINATION PROTEIN RMUC"/>
    <property type="match status" value="1"/>
</dbReference>
<keyword evidence="5" id="KW-0233">DNA recombination</keyword>
<feature type="region of interest" description="Disordered" evidence="7">
    <location>
        <begin position="432"/>
        <end position="455"/>
    </location>
</feature>
<feature type="compositionally biased region" description="Acidic residues" evidence="7">
    <location>
        <begin position="446"/>
        <end position="455"/>
    </location>
</feature>
<protein>
    <recommendedName>
        <fullName evidence="3">DNA recombination protein RmuC homolog</fullName>
    </recommendedName>
</protein>
<keyword evidence="8" id="KW-1133">Transmembrane helix</keyword>
<gene>
    <name evidence="9" type="primary">rmuC</name>
    <name evidence="9" type="ORF">H6P80_09790</name>
</gene>
<dbReference type="Proteomes" id="UP000564378">
    <property type="component" value="Unassembled WGS sequence"/>
</dbReference>
<evidence type="ECO:0000313" key="10">
    <source>
        <dbReference type="Proteomes" id="UP000564378"/>
    </source>
</evidence>
<evidence type="ECO:0000256" key="1">
    <source>
        <dbReference type="ARBA" id="ARBA00003416"/>
    </source>
</evidence>
<evidence type="ECO:0000256" key="8">
    <source>
        <dbReference type="SAM" id="Phobius"/>
    </source>
</evidence>
<feature type="transmembrane region" description="Helical" evidence="8">
    <location>
        <begin position="6"/>
        <end position="24"/>
    </location>
</feature>
<keyword evidence="8" id="KW-0812">Transmembrane</keyword>
<keyword evidence="8" id="KW-0472">Membrane</keyword>
<keyword evidence="10" id="KW-1185">Reference proteome</keyword>
<dbReference type="AlphaFoldDB" id="A0A842HZR7"/>
<evidence type="ECO:0000256" key="2">
    <source>
        <dbReference type="ARBA" id="ARBA00009840"/>
    </source>
</evidence>
<feature type="coiled-coil region" evidence="6">
    <location>
        <begin position="47"/>
        <end position="95"/>
    </location>
</feature>
<proteinExistence type="inferred from homology"/>
<comment type="caution">
    <text evidence="9">The sequence shown here is derived from an EMBL/GenBank/DDBJ whole genome shotgun (WGS) entry which is preliminary data.</text>
</comment>
<comment type="similarity">
    <text evidence="2">Belongs to the RmuC family.</text>
</comment>
<keyword evidence="4 6" id="KW-0175">Coiled coil</keyword>
<organism evidence="9 10">
    <name type="scientific">Parasphingopyxis marina</name>
    <dbReference type="NCBI Taxonomy" id="2761622"/>
    <lineage>
        <taxon>Bacteria</taxon>
        <taxon>Pseudomonadati</taxon>
        <taxon>Pseudomonadota</taxon>
        <taxon>Alphaproteobacteria</taxon>
        <taxon>Sphingomonadales</taxon>
        <taxon>Sphingomonadaceae</taxon>
        <taxon>Parasphingopyxis</taxon>
    </lineage>
</organism>
<name>A0A842HZR7_9SPHN</name>
<reference evidence="9 10" key="1">
    <citation type="submission" date="2020-08" db="EMBL/GenBank/DDBJ databases">
        <title>Draft genome sequence of Parasphingopyxis sp. GrpM-11.</title>
        <authorList>
            <person name="Oh J."/>
            <person name="Roh D.-H."/>
        </authorList>
    </citation>
    <scope>NUCLEOTIDE SEQUENCE [LARGE SCALE GENOMIC DNA]</scope>
    <source>
        <strain evidence="9 10">GrpM-11</strain>
    </source>
</reference>
<dbReference type="GO" id="GO:0006310">
    <property type="term" value="P:DNA recombination"/>
    <property type="evidence" value="ECO:0007669"/>
    <property type="project" value="UniProtKB-KW"/>
</dbReference>
<evidence type="ECO:0000256" key="7">
    <source>
        <dbReference type="SAM" id="MobiDB-lite"/>
    </source>
</evidence>
<accession>A0A842HZR7</accession>
<dbReference type="EMBL" id="JACJVJ010000002">
    <property type="protein sequence ID" value="MBC2777913.1"/>
    <property type="molecule type" value="Genomic_DNA"/>
</dbReference>
<dbReference type="Pfam" id="PF02646">
    <property type="entry name" value="RmuC"/>
    <property type="match status" value="1"/>
</dbReference>
<evidence type="ECO:0000256" key="5">
    <source>
        <dbReference type="ARBA" id="ARBA00023172"/>
    </source>
</evidence>
<comment type="function">
    <text evidence="1">Involved in DNA recombination.</text>
</comment>
<evidence type="ECO:0000256" key="4">
    <source>
        <dbReference type="ARBA" id="ARBA00023054"/>
    </source>
</evidence>